<evidence type="ECO:0000256" key="1">
    <source>
        <dbReference type="ARBA" id="ARBA00004370"/>
    </source>
</evidence>
<dbReference type="EMBL" id="CAKOGL010000006">
    <property type="protein sequence ID" value="CAH2087010.1"/>
    <property type="molecule type" value="Genomic_DNA"/>
</dbReference>
<comment type="subcellular location">
    <subcellularLocation>
        <location evidence="1">Membrane</location>
    </subcellularLocation>
</comment>
<name>A0AAU9TIT0_EUPED</name>
<protein>
    <recommendedName>
        <fullName evidence="7">G-protein coupled receptors family 1 profile domain-containing protein</fullName>
    </recommendedName>
</protein>
<dbReference type="PROSITE" id="PS50262">
    <property type="entry name" value="G_PROTEIN_RECEP_F1_2"/>
    <property type="match status" value="1"/>
</dbReference>
<dbReference type="PANTHER" id="PTHR24244">
    <property type="entry name" value="NEUROPEPTIDE S RECEPTOR"/>
    <property type="match status" value="1"/>
</dbReference>
<organism evidence="8 9">
    <name type="scientific">Euphydryas editha</name>
    <name type="common">Edith's checkerspot</name>
    <dbReference type="NCBI Taxonomy" id="104508"/>
    <lineage>
        <taxon>Eukaryota</taxon>
        <taxon>Metazoa</taxon>
        <taxon>Ecdysozoa</taxon>
        <taxon>Arthropoda</taxon>
        <taxon>Hexapoda</taxon>
        <taxon>Insecta</taxon>
        <taxon>Pterygota</taxon>
        <taxon>Neoptera</taxon>
        <taxon>Endopterygota</taxon>
        <taxon>Lepidoptera</taxon>
        <taxon>Glossata</taxon>
        <taxon>Ditrysia</taxon>
        <taxon>Papilionoidea</taxon>
        <taxon>Nymphalidae</taxon>
        <taxon>Nymphalinae</taxon>
        <taxon>Euphydryas</taxon>
    </lineage>
</organism>
<dbReference type="Proteomes" id="UP001153954">
    <property type="component" value="Unassembled WGS sequence"/>
</dbReference>
<gene>
    <name evidence="8" type="ORF">EEDITHA_LOCUS3315</name>
</gene>
<evidence type="ECO:0000256" key="3">
    <source>
        <dbReference type="ARBA" id="ARBA00022692"/>
    </source>
</evidence>
<keyword evidence="9" id="KW-1185">Reference proteome</keyword>
<dbReference type="InterPro" id="IPR000276">
    <property type="entry name" value="GPCR_Rhodpsn"/>
</dbReference>
<feature type="transmembrane region" description="Helical" evidence="6">
    <location>
        <begin position="38"/>
        <end position="62"/>
    </location>
</feature>
<dbReference type="GO" id="GO:0008188">
    <property type="term" value="F:neuropeptide receptor activity"/>
    <property type="evidence" value="ECO:0007669"/>
    <property type="project" value="InterPro"/>
</dbReference>
<evidence type="ECO:0000313" key="8">
    <source>
        <dbReference type="EMBL" id="CAH2087010.1"/>
    </source>
</evidence>
<dbReference type="SUPFAM" id="SSF81321">
    <property type="entry name" value="Family A G protein-coupled receptor-like"/>
    <property type="match status" value="1"/>
</dbReference>
<dbReference type="Gene3D" id="1.20.1070.10">
    <property type="entry name" value="Rhodopsin 7-helix transmembrane proteins"/>
    <property type="match status" value="1"/>
</dbReference>
<evidence type="ECO:0000256" key="2">
    <source>
        <dbReference type="ARBA" id="ARBA00010663"/>
    </source>
</evidence>
<keyword evidence="5 6" id="KW-0472">Membrane</keyword>
<evidence type="ECO:0000256" key="6">
    <source>
        <dbReference type="SAM" id="Phobius"/>
    </source>
</evidence>
<accession>A0AAU9TIT0</accession>
<keyword evidence="3 6" id="KW-0812">Transmembrane</keyword>
<dbReference type="InterPro" id="IPR027294">
    <property type="entry name" value="NPS_rcpt"/>
</dbReference>
<proteinExistence type="inferred from homology"/>
<keyword evidence="4 6" id="KW-1133">Transmembrane helix</keyword>
<feature type="domain" description="G-protein coupled receptors family 1 profile" evidence="7">
    <location>
        <begin position="54"/>
        <end position="135"/>
    </location>
</feature>
<evidence type="ECO:0000256" key="4">
    <source>
        <dbReference type="ARBA" id="ARBA00022989"/>
    </source>
</evidence>
<evidence type="ECO:0000256" key="5">
    <source>
        <dbReference type="ARBA" id="ARBA00023136"/>
    </source>
</evidence>
<dbReference type="Pfam" id="PF00001">
    <property type="entry name" value="7tm_1"/>
    <property type="match status" value="1"/>
</dbReference>
<reference evidence="8" key="1">
    <citation type="submission" date="2022-03" db="EMBL/GenBank/DDBJ databases">
        <authorList>
            <person name="Tunstrom K."/>
        </authorList>
    </citation>
    <scope>NUCLEOTIDE SEQUENCE</scope>
</reference>
<feature type="transmembrane region" description="Helical" evidence="6">
    <location>
        <begin position="74"/>
        <end position="93"/>
    </location>
</feature>
<dbReference type="AlphaFoldDB" id="A0AAU9TIT0"/>
<dbReference type="GO" id="GO:0016020">
    <property type="term" value="C:membrane"/>
    <property type="evidence" value="ECO:0007669"/>
    <property type="project" value="UniProtKB-SubCell"/>
</dbReference>
<dbReference type="InterPro" id="IPR017452">
    <property type="entry name" value="GPCR_Rhodpsn_7TM"/>
</dbReference>
<evidence type="ECO:0000313" key="9">
    <source>
        <dbReference type="Proteomes" id="UP001153954"/>
    </source>
</evidence>
<comment type="similarity">
    <text evidence="2">Belongs to the G-protein coupled receptor 1 family.</text>
</comment>
<sequence length="135" mass="15113">MQNSTSNISLDQKFWDYFNEVPNTTDTVMDTVPVSEQGYFVCICSTLFAVGAVGNVCVFISLVRSRRRKSRVNLLMTHLVVADLIVIFIVIPLEIGWRTTNAWLAGNTACKVFLVLRAFGLYLSSNVLVCISLDR</sequence>
<dbReference type="PRINTS" id="PR00237">
    <property type="entry name" value="GPCRRHODOPSN"/>
</dbReference>
<dbReference type="PANTHER" id="PTHR24244:SF1">
    <property type="entry name" value="G-PROTEIN COUPLED RECEPTORS FAMILY 1 PROFILE DOMAIN-CONTAINING PROTEIN"/>
    <property type="match status" value="1"/>
</dbReference>
<comment type="caution">
    <text evidence="8">The sequence shown here is derived from an EMBL/GenBank/DDBJ whole genome shotgun (WGS) entry which is preliminary data.</text>
</comment>
<feature type="transmembrane region" description="Helical" evidence="6">
    <location>
        <begin position="113"/>
        <end position="133"/>
    </location>
</feature>
<evidence type="ECO:0000259" key="7">
    <source>
        <dbReference type="PROSITE" id="PS50262"/>
    </source>
</evidence>